<evidence type="ECO:0000313" key="1">
    <source>
        <dbReference type="EMBL" id="AQZ95540.1"/>
    </source>
</evidence>
<dbReference type="KEGG" id="ppha:BVH74_12615"/>
<accession>A0A1V0B6L7</accession>
<dbReference type="EMBL" id="CP020100">
    <property type="protein sequence ID" value="AQZ95540.1"/>
    <property type="molecule type" value="Genomic_DNA"/>
</dbReference>
<protein>
    <submittedName>
        <fullName evidence="1">Uncharacterized protein</fullName>
    </submittedName>
</protein>
<sequence length="161" mass="17891">MIRRNWKNARPTSLLHAMELCKQYALVKHNMSEQRIAERMGLPNHWALYKWLASGRMPAVMIPAYEAACGCHYVTQWLAAHAGKLAIDMPTGKACDATDIQELQALLHATTGALLAFHAGQQDADQTLATIQCAMESLGWHHGNVAQHKTPQLDLGEHDDE</sequence>
<evidence type="ECO:0000313" key="2">
    <source>
        <dbReference type="Proteomes" id="UP000243488"/>
    </source>
</evidence>
<dbReference type="RefSeq" id="WP_080050408.1">
    <property type="nucleotide sequence ID" value="NZ_CP020100.1"/>
</dbReference>
<dbReference type="AlphaFoldDB" id="A0A1V0B6L7"/>
<dbReference type="Proteomes" id="UP000243488">
    <property type="component" value="Chromosome"/>
</dbReference>
<organism evidence="1 2">
    <name type="scientific">Halopseudomonas phragmitis</name>
    <dbReference type="NCBI Taxonomy" id="1931241"/>
    <lineage>
        <taxon>Bacteria</taxon>
        <taxon>Pseudomonadati</taxon>
        <taxon>Pseudomonadota</taxon>
        <taxon>Gammaproteobacteria</taxon>
        <taxon>Pseudomonadales</taxon>
        <taxon>Pseudomonadaceae</taxon>
        <taxon>Halopseudomonas</taxon>
    </lineage>
</organism>
<proteinExistence type="predicted"/>
<reference evidence="1 2" key="1">
    <citation type="submission" date="2017-03" db="EMBL/GenBank/DDBJ databases">
        <title>Complete genome sequence of the novel DNRA strain Pseudomonas sp. S-6-2 isolated from Chinese polluted river sediment. Journal of Biotechnology.</title>
        <authorList>
            <person name="Li J."/>
            <person name="Xiang F."/>
            <person name="Wang L."/>
            <person name="Xi L."/>
            <person name="Liu J."/>
        </authorList>
    </citation>
    <scope>NUCLEOTIDE SEQUENCE [LARGE SCALE GENOMIC DNA]</scope>
    <source>
        <strain evidence="1 2">S-6-2</strain>
    </source>
</reference>
<gene>
    <name evidence="1" type="ORF">BVH74_12615</name>
</gene>
<keyword evidence="2" id="KW-1185">Reference proteome</keyword>
<name>A0A1V0B6L7_9GAMM</name>
<dbReference type="STRING" id="1931241.BVH74_12615"/>